<dbReference type="EMBL" id="QNRE01000001">
    <property type="protein sequence ID" value="RBO96779.1"/>
    <property type="molecule type" value="Genomic_DNA"/>
</dbReference>
<feature type="domain" description="FAD dependent oxidoreductase" evidence="4">
    <location>
        <begin position="26"/>
        <end position="222"/>
    </location>
</feature>
<evidence type="ECO:0000256" key="2">
    <source>
        <dbReference type="ARBA" id="ARBA00038396"/>
    </source>
</evidence>
<evidence type="ECO:0000256" key="3">
    <source>
        <dbReference type="SAM" id="MobiDB-lite"/>
    </source>
</evidence>
<dbReference type="AlphaFoldDB" id="A0A366E4Q5"/>
<sequence length="621" mass="70162">MTIDHLSTAPAVTEPARTPPAELRADVCVVGAGIVGLFNALQYAKRDLSVVLVDEITPARASSYKVGESLLVFSNALLRSIAELDEALSASLPKSGIWMTYGLEGNPRFDRGMSEWAFQSDLPERYAAAIRSPKFRRTMFADCQIVRPEIEEQLRERVRATAGITFVECGRARQFELSDEGDHTLTWRSQRKDGPSGTVRARWIIDCSGRSRLLAKTLGHDIDLSDGFETASVWAQFSGCTDADFGPAWQFHGPGPEVMQRDRDTVHLWGDGYWIWLIRLVGDRISVGVSFDKSRVEVGTKLKEYFWDVLERYPLLDFLDRDNVLEYQMYRNVQLMTDTHVSPRRYAMAGDAASIIDAYYSQGISLALLGSWHTANIVDDDINHGRLDTDEIAHVDNALRADWRIMRAMIRHKYQGSLADGRFFLLEHLLDYSIFGSALLGRFQLARWLHETGGRTAHESAVWRRRRQRLQRQVFLSQSLPWRLFEPDKVASAVERMHERMAARAERRLRYGTPQPPVQAIMRVHSPVPALWRLFAGRRAAPRDLTMGEVREPAFLRMKGTEFSPLVLRGSGTAITAVFLVGYVTDAVGTWISTRVPRRRAAPSRARSDRSGPRPAAGRAC</sequence>
<dbReference type="PANTHER" id="PTHR43747:SF5">
    <property type="entry name" value="FAD-BINDING DOMAIN-CONTAINING PROTEIN"/>
    <property type="match status" value="1"/>
</dbReference>
<dbReference type="STRING" id="1210090.GCA_001613185_02971"/>
<dbReference type="Proteomes" id="UP000252586">
    <property type="component" value="Unassembled WGS sequence"/>
</dbReference>
<reference evidence="5 6" key="1">
    <citation type="submission" date="2018-06" db="EMBL/GenBank/DDBJ databases">
        <title>Genomic Encyclopedia of Type Strains, Phase IV (KMG-IV): sequencing the most valuable type-strain genomes for metagenomic binning, comparative biology and taxonomic classification.</title>
        <authorList>
            <person name="Goeker M."/>
        </authorList>
    </citation>
    <scope>NUCLEOTIDE SEQUENCE [LARGE SCALE GENOMIC DNA]</scope>
    <source>
        <strain evidence="5 6">DSM 44599</strain>
    </source>
</reference>
<dbReference type="OrthoDB" id="103324at2"/>
<keyword evidence="1" id="KW-0560">Oxidoreductase</keyword>
<feature type="region of interest" description="Disordered" evidence="3">
    <location>
        <begin position="596"/>
        <end position="621"/>
    </location>
</feature>
<dbReference type="Pfam" id="PF01266">
    <property type="entry name" value="DAO"/>
    <property type="match status" value="1"/>
</dbReference>
<accession>A0A366E4Q5</accession>
<dbReference type="InterPro" id="IPR050816">
    <property type="entry name" value="Flavin-dep_Halogenase_NPB"/>
</dbReference>
<evidence type="ECO:0000259" key="4">
    <source>
        <dbReference type="Pfam" id="PF01266"/>
    </source>
</evidence>
<evidence type="ECO:0000313" key="6">
    <source>
        <dbReference type="Proteomes" id="UP000252586"/>
    </source>
</evidence>
<dbReference type="SUPFAM" id="SSF51905">
    <property type="entry name" value="FAD/NAD(P)-binding domain"/>
    <property type="match status" value="1"/>
</dbReference>
<keyword evidence="6" id="KW-1185">Reference proteome</keyword>
<organism evidence="5 6">
    <name type="scientific">Nocardia puris</name>
    <dbReference type="NCBI Taxonomy" id="208602"/>
    <lineage>
        <taxon>Bacteria</taxon>
        <taxon>Bacillati</taxon>
        <taxon>Actinomycetota</taxon>
        <taxon>Actinomycetes</taxon>
        <taxon>Mycobacteriales</taxon>
        <taxon>Nocardiaceae</taxon>
        <taxon>Nocardia</taxon>
    </lineage>
</organism>
<dbReference type="InterPro" id="IPR006076">
    <property type="entry name" value="FAD-dep_OxRdtase"/>
</dbReference>
<gene>
    <name evidence="5" type="ORF">DFR74_101796</name>
</gene>
<dbReference type="InterPro" id="IPR036188">
    <property type="entry name" value="FAD/NAD-bd_sf"/>
</dbReference>
<protein>
    <submittedName>
        <fullName evidence="5">Flavin-dependent dehydrogenase</fullName>
    </submittedName>
</protein>
<dbReference type="GO" id="GO:0016491">
    <property type="term" value="F:oxidoreductase activity"/>
    <property type="evidence" value="ECO:0007669"/>
    <property type="project" value="UniProtKB-KW"/>
</dbReference>
<dbReference type="Gene3D" id="3.50.50.60">
    <property type="entry name" value="FAD/NAD(P)-binding domain"/>
    <property type="match status" value="1"/>
</dbReference>
<evidence type="ECO:0000256" key="1">
    <source>
        <dbReference type="ARBA" id="ARBA00023002"/>
    </source>
</evidence>
<proteinExistence type="inferred from homology"/>
<evidence type="ECO:0000313" key="5">
    <source>
        <dbReference type="EMBL" id="RBO96779.1"/>
    </source>
</evidence>
<name>A0A366E4Q5_9NOCA</name>
<dbReference type="PANTHER" id="PTHR43747">
    <property type="entry name" value="FAD-BINDING PROTEIN"/>
    <property type="match status" value="1"/>
</dbReference>
<dbReference type="RefSeq" id="WP_067508995.1">
    <property type="nucleotide sequence ID" value="NZ_QNRE01000001.1"/>
</dbReference>
<comment type="similarity">
    <text evidence="2">Belongs to the flavin-dependent halogenase family. Bacterial tryptophan halogenase subfamily.</text>
</comment>
<comment type="caution">
    <text evidence="5">The sequence shown here is derived from an EMBL/GenBank/DDBJ whole genome shotgun (WGS) entry which is preliminary data.</text>
</comment>